<organism evidence="2 3">
    <name type="scientific">Paractinoplanes lichenicola</name>
    <dbReference type="NCBI Taxonomy" id="2802976"/>
    <lineage>
        <taxon>Bacteria</taxon>
        <taxon>Bacillati</taxon>
        <taxon>Actinomycetota</taxon>
        <taxon>Actinomycetes</taxon>
        <taxon>Micromonosporales</taxon>
        <taxon>Micromonosporaceae</taxon>
        <taxon>Paractinoplanes</taxon>
    </lineage>
</organism>
<comment type="caution">
    <text evidence="2">The sequence shown here is derived from an EMBL/GenBank/DDBJ whole genome shotgun (WGS) entry which is preliminary data.</text>
</comment>
<keyword evidence="1" id="KW-0472">Membrane</keyword>
<accession>A0ABS1VXG6</accession>
<evidence type="ECO:0000313" key="3">
    <source>
        <dbReference type="Proteomes" id="UP000598996"/>
    </source>
</evidence>
<evidence type="ECO:0000256" key="1">
    <source>
        <dbReference type="SAM" id="Phobius"/>
    </source>
</evidence>
<keyword evidence="3" id="KW-1185">Reference proteome</keyword>
<keyword evidence="1" id="KW-0812">Transmembrane</keyword>
<keyword evidence="1" id="KW-1133">Transmembrane helix</keyword>
<dbReference type="RefSeq" id="WP_202995790.1">
    <property type="nucleotide sequence ID" value="NZ_JAENHO010000010.1"/>
</dbReference>
<reference evidence="2 3" key="1">
    <citation type="submission" date="2021-01" db="EMBL/GenBank/DDBJ databases">
        <title>Actinoplanes sp. nov. LDG1-01 isolated from lichen.</title>
        <authorList>
            <person name="Saeng-In P."/>
            <person name="Phongsopitanun W."/>
            <person name="Kanchanasin P."/>
            <person name="Yuki M."/>
            <person name="Kudo T."/>
            <person name="Ohkuma M."/>
            <person name="Tanasupawat S."/>
        </authorList>
    </citation>
    <scope>NUCLEOTIDE SEQUENCE [LARGE SCALE GENOMIC DNA]</scope>
    <source>
        <strain evidence="2 3">LDG1-01</strain>
    </source>
</reference>
<evidence type="ECO:0000313" key="2">
    <source>
        <dbReference type="EMBL" id="MBL7259150.1"/>
    </source>
</evidence>
<dbReference type="EMBL" id="JAENHO010000010">
    <property type="protein sequence ID" value="MBL7259150.1"/>
    <property type="molecule type" value="Genomic_DNA"/>
</dbReference>
<feature type="transmembrane region" description="Helical" evidence="1">
    <location>
        <begin position="20"/>
        <end position="39"/>
    </location>
</feature>
<dbReference type="Proteomes" id="UP000598996">
    <property type="component" value="Unassembled WGS sequence"/>
</dbReference>
<proteinExistence type="predicted"/>
<protein>
    <submittedName>
        <fullName evidence="2">Uncharacterized protein</fullName>
    </submittedName>
</protein>
<gene>
    <name evidence="2" type="ORF">JKJ07_33025</name>
</gene>
<name>A0ABS1VXG6_9ACTN</name>
<sequence>MSNSTGQKDHGRSNAATGAIIAAVVTAIGGIIATLITVYGKSDDDKTAEVRVSVSETQHGGKPINPGDDLTFSGTVEGLPGDHSLWLVSRGPESTSPYYIANGVPIVVDGKRWTAGVKSLGDSTDRGKSRIFSVVAADGACSEALAAASEQAAREKKARKISPLPSSCRSLDPKVTVRFAG</sequence>